<sequence>MADIQHPDITKTEKTGYPNQVAQPEHFGSDYFGNEILVGDSIIVDSSNGEIILESSLEDYLLEVKGFQFKIAD</sequence>
<comment type="caution">
    <text evidence="1">The sequence shown here is derived from an EMBL/GenBank/DDBJ whole genome shotgun (WGS) entry which is preliminary data.</text>
</comment>
<reference evidence="1 2" key="1">
    <citation type="submission" date="2019-08" db="EMBL/GenBank/DDBJ databases">
        <title>Bacillus genomes from the desert of Cuatro Cienegas, Coahuila.</title>
        <authorList>
            <person name="Olmedo-Alvarez G."/>
        </authorList>
    </citation>
    <scope>NUCLEOTIDE SEQUENCE [LARGE SCALE GENOMIC DNA]</scope>
    <source>
        <strain evidence="1 2">CH37_1T</strain>
    </source>
</reference>
<protein>
    <submittedName>
        <fullName evidence="1">Uncharacterized protein</fullName>
    </submittedName>
</protein>
<dbReference type="EMBL" id="VTES01000001">
    <property type="protein sequence ID" value="TYS66342.1"/>
    <property type="molecule type" value="Genomic_DNA"/>
</dbReference>
<dbReference type="RefSeq" id="WP_148949044.1">
    <property type="nucleotide sequence ID" value="NZ_VTES01000001.1"/>
</dbReference>
<dbReference type="InterPro" id="IPR023118">
    <property type="entry name" value="YqaI_dom_sf"/>
</dbReference>
<dbReference type="AlphaFoldDB" id="A0A5D4SVU8"/>
<dbReference type="Pfam" id="PF09466">
    <property type="entry name" value="Yqai"/>
    <property type="match status" value="1"/>
</dbReference>
<dbReference type="InterPro" id="IPR018474">
    <property type="entry name" value="Uncharacterised_Yqai"/>
</dbReference>
<dbReference type="Gene3D" id="3.30.40.30">
    <property type="entry name" value="YqaI domain"/>
    <property type="match status" value="1"/>
</dbReference>
<evidence type="ECO:0000313" key="1">
    <source>
        <dbReference type="EMBL" id="TYS66342.1"/>
    </source>
</evidence>
<organism evidence="1 2">
    <name type="scientific">Bacillus infantis</name>
    <dbReference type="NCBI Taxonomy" id="324767"/>
    <lineage>
        <taxon>Bacteria</taxon>
        <taxon>Bacillati</taxon>
        <taxon>Bacillota</taxon>
        <taxon>Bacilli</taxon>
        <taxon>Bacillales</taxon>
        <taxon>Bacillaceae</taxon>
        <taxon>Bacillus</taxon>
    </lineage>
</organism>
<name>A0A5D4SVU8_9BACI</name>
<evidence type="ECO:0000313" key="2">
    <source>
        <dbReference type="Proteomes" id="UP000323732"/>
    </source>
</evidence>
<gene>
    <name evidence="1" type="ORF">FZD47_02315</name>
</gene>
<accession>A0A5D4SVU8</accession>
<dbReference type="SUPFAM" id="SSF160713">
    <property type="entry name" value="YqaI-like"/>
    <property type="match status" value="1"/>
</dbReference>
<dbReference type="Proteomes" id="UP000323732">
    <property type="component" value="Unassembled WGS sequence"/>
</dbReference>
<proteinExistence type="predicted"/>